<dbReference type="InterPro" id="IPR027417">
    <property type="entry name" value="P-loop_NTPase"/>
</dbReference>
<evidence type="ECO:0000313" key="16">
    <source>
        <dbReference type="Proteomes" id="UP000751190"/>
    </source>
</evidence>
<dbReference type="InterPro" id="IPR027925">
    <property type="entry name" value="MCM_N"/>
</dbReference>
<dbReference type="InterPro" id="IPR041024">
    <property type="entry name" value="Mcm6_C"/>
</dbReference>
<keyword evidence="8 11" id="KW-0238">DNA-binding</keyword>
<keyword evidence="3 12" id="KW-0235">DNA replication</keyword>
<feature type="domain" description="MCM C-terminal AAA(+) ATPase" evidence="14">
    <location>
        <begin position="340"/>
        <end position="547"/>
    </location>
</feature>
<dbReference type="GO" id="GO:0003697">
    <property type="term" value="F:single-stranded DNA binding"/>
    <property type="evidence" value="ECO:0007669"/>
    <property type="project" value="TreeGrafter"/>
</dbReference>
<comment type="similarity">
    <text evidence="2 11">Belongs to the MCM family.</text>
</comment>
<dbReference type="SMART" id="SM00350">
    <property type="entry name" value="MCM"/>
    <property type="match status" value="1"/>
</dbReference>
<evidence type="ECO:0000256" key="7">
    <source>
        <dbReference type="ARBA" id="ARBA00022840"/>
    </source>
</evidence>
<dbReference type="PROSITE" id="PS50051">
    <property type="entry name" value="MCM_2"/>
    <property type="match status" value="1"/>
</dbReference>
<dbReference type="Pfam" id="PF17207">
    <property type="entry name" value="MCM_OB"/>
    <property type="match status" value="1"/>
</dbReference>
<evidence type="ECO:0000256" key="2">
    <source>
        <dbReference type="ARBA" id="ARBA00008010"/>
    </source>
</evidence>
<dbReference type="AlphaFoldDB" id="A0A8J6C3N7"/>
<keyword evidence="5 12" id="KW-0378">Hydrolase</keyword>
<dbReference type="PRINTS" id="PR01662">
    <property type="entry name" value="MCMPROTEIN6"/>
</dbReference>
<dbReference type="PRINTS" id="PR01657">
    <property type="entry name" value="MCMFAMILY"/>
</dbReference>
<dbReference type="GO" id="GO:0016787">
    <property type="term" value="F:hydrolase activity"/>
    <property type="evidence" value="ECO:0007669"/>
    <property type="project" value="UniProtKB-KW"/>
</dbReference>
<proteinExistence type="inferred from homology"/>
<keyword evidence="4 11" id="KW-0547">Nucleotide-binding</keyword>
<dbReference type="InterPro" id="IPR033762">
    <property type="entry name" value="MCM_OB"/>
</dbReference>
<dbReference type="PROSITE" id="PS00847">
    <property type="entry name" value="MCM_1"/>
    <property type="match status" value="1"/>
</dbReference>
<dbReference type="Gene3D" id="2.40.50.140">
    <property type="entry name" value="Nucleic acid-binding proteins"/>
    <property type="match status" value="1"/>
</dbReference>
<comment type="catalytic activity">
    <reaction evidence="12">
        <text>ATP + H2O = ADP + phosphate + H(+)</text>
        <dbReference type="Rhea" id="RHEA:13065"/>
        <dbReference type="ChEBI" id="CHEBI:15377"/>
        <dbReference type="ChEBI" id="CHEBI:15378"/>
        <dbReference type="ChEBI" id="CHEBI:30616"/>
        <dbReference type="ChEBI" id="CHEBI:43474"/>
        <dbReference type="ChEBI" id="CHEBI:456216"/>
        <dbReference type="EC" id="3.6.4.12"/>
    </reaction>
</comment>
<protein>
    <recommendedName>
        <fullName evidence="12">DNA replication licensing factor MCM6</fullName>
        <ecNumber evidence="12">3.6.4.12</ecNumber>
    </recommendedName>
</protein>
<dbReference type="Pfam" id="PF14551">
    <property type="entry name" value="MCM_N"/>
    <property type="match status" value="1"/>
</dbReference>
<dbReference type="InterPro" id="IPR008049">
    <property type="entry name" value="MCM6"/>
</dbReference>
<comment type="caution">
    <text evidence="15">The sequence shown here is derived from an EMBL/GenBank/DDBJ whole genome shotgun (WGS) entry which is preliminary data.</text>
</comment>
<evidence type="ECO:0000256" key="10">
    <source>
        <dbReference type="ARBA" id="ARBA00023306"/>
    </source>
</evidence>
<keyword evidence="9" id="KW-0539">Nucleus</keyword>
<dbReference type="PANTHER" id="PTHR11630">
    <property type="entry name" value="DNA REPLICATION LICENSING FACTOR MCM FAMILY MEMBER"/>
    <property type="match status" value="1"/>
</dbReference>
<dbReference type="Pfam" id="PF17855">
    <property type="entry name" value="MCM_lid"/>
    <property type="match status" value="1"/>
</dbReference>
<dbReference type="InterPro" id="IPR012340">
    <property type="entry name" value="NA-bd_OB-fold"/>
</dbReference>
<dbReference type="InterPro" id="IPR041562">
    <property type="entry name" value="MCM_lid"/>
</dbReference>
<comment type="subcellular location">
    <subcellularLocation>
        <location evidence="1 12">Nucleus</location>
    </subcellularLocation>
</comment>
<feature type="compositionally biased region" description="Low complexity" evidence="13">
    <location>
        <begin position="761"/>
        <end position="772"/>
    </location>
</feature>
<keyword evidence="16" id="KW-1185">Reference proteome</keyword>
<dbReference type="Gene3D" id="2.20.28.10">
    <property type="match status" value="1"/>
</dbReference>
<dbReference type="OrthoDB" id="1744952at2759"/>
<evidence type="ECO:0000256" key="13">
    <source>
        <dbReference type="SAM" id="MobiDB-lite"/>
    </source>
</evidence>
<dbReference type="GO" id="GO:1990518">
    <property type="term" value="F:single-stranded 3'-5' DNA helicase activity"/>
    <property type="evidence" value="ECO:0007669"/>
    <property type="project" value="TreeGrafter"/>
</dbReference>
<name>A0A8J6C3N7_DIALT</name>
<evidence type="ECO:0000256" key="4">
    <source>
        <dbReference type="ARBA" id="ARBA00022741"/>
    </source>
</evidence>
<dbReference type="SUPFAM" id="SSF52540">
    <property type="entry name" value="P-loop containing nucleoside triphosphate hydrolases"/>
    <property type="match status" value="1"/>
</dbReference>
<keyword evidence="7 11" id="KW-0067">ATP-binding</keyword>
<keyword evidence="6 12" id="KW-0347">Helicase</keyword>
<gene>
    <name evidence="15" type="ORF">KFE25_010693</name>
</gene>
<evidence type="ECO:0000256" key="12">
    <source>
        <dbReference type="RuleBase" id="RU368064"/>
    </source>
</evidence>
<sequence>MADTTFEEEIGKQFYDFISRFSEASLLTPESSILNGPLLREYAEQVRCMRDNETSTLYVNYQHVEAHDGSLAEALRDHFYRLEPFLRAALKRYVSDEYAAHAASVKEFSVSFFGMPFTLKIRELKTDCVGKLSCISGTVTRTSEVRPELVEGVFACNDCGALVEGVRQQLRYTEPVLCAKCPNRTKWSLDTKRSRFADWQRVRVQENTSEIPAGCMPRTLDVIVRDDNVERAKAGDKAVFTGTLVVVPEVSGHGATGERAEVRPRAEGRGADGGLQGLSALGTRELTYKTAFLASSISSADARFGCINIRDETDDAAAVYDGFSAAEKDEIDDMRTSREIYNLLARSIAPTVHGHDDVKRGILLLLMGGVHKQSPEDGTNLRGDINACLVGDPSTAKSQFLKYVCSILPRAVYASGKASTAAGLTASVTRDEESGDAVIEAGALMLADNGICCIDEFDKMEVRDQVAIHEAMEQQTISIAKAGIRATLNARASILAAANPAHGRYDRAKPLSKNLTLSAPIMSRFDLFFVILDECDDVKDYHIAQHIVRLHQHGSLSHAAARPEFSAAQLQRYVKYARTIKPELTAESRGALVDAYAQLRAASHAPGSAMAQRVTVRQLEALLRLSEAIARVHLDDRIRTRYVKEAKRLVSTSVVHVQHADISFEDAELAAIYDAIGDGDDDDDADGGGGGGDGGGGGGDAQANGAPAAKRVTVLTFEEFERIKSILLRRLRRAEDDAATAAALARPAVGGDGGDDDVPDVEAAPAGSAPSAGCLPRRALIEHYLEVCNLSDGDELVRQHKVVNLVINRLIAKEQAIVELPADDEGMDRADRLLMLHAAIE</sequence>
<dbReference type="Gene3D" id="3.30.1640.10">
    <property type="entry name" value="mini-chromosome maintenance (MCM) complex, chain A, domain 1"/>
    <property type="match status" value="1"/>
</dbReference>
<dbReference type="FunFam" id="2.20.28.10:FF:000003">
    <property type="entry name" value="DNA helicase"/>
    <property type="match status" value="1"/>
</dbReference>
<dbReference type="InterPro" id="IPR031327">
    <property type="entry name" value="MCM"/>
</dbReference>
<evidence type="ECO:0000313" key="15">
    <source>
        <dbReference type="EMBL" id="KAG8460942.1"/>
    </source>
</evidence>
<dbReference type="Gene3D" id="3.40.50.300">
    <property type="entry name" value="P-loop containing nucleotide triphosphate hydrolases"/>
    <property type="match status" value="1"/>
</dbReference>
<dbReference type="Gene3D" id="1.20.58.870">
    <property type="match status" value="1"/>
</dbReference>
<dbReference type="EMBL" id="JAGTXO010000029">
    <property type="protein sequence ID" value="KAG8460942.1"/>
    <property type="molecule type" value="Genomic_DNA"/>
</dbReference>
<evidence type="ECO:0000256" key="9">
    <source>
        <dbReference type="ARBA" id="ARBA00023242"/>
    </source>
</evidence>
<feature type="region of interest" description="Disordered" evidence="13">
    <location>
        <begin position="747"/>
        <end position="772"/>
    </location>
</feature>
<dbReference type="GO" id="GO:0000727">
    <property type="term" value="P:double-strand break repair via break-induced replication"/>
    <property type="evidence" value="ECO:0007669"/>
    <property type="project" value="TreeGrafter"/>
</dbReference>
<dbReference type="GO" id="GO:1902969">
    <property type="term" value="P:mitotic DNA replication"/>
    <property type="evidence" value="ECO:0007669"/>
    <property type="project" value="TreeGrafter"/>
</dbReference>
<dbReference type="GO" id="GO:0006270">
    <property type="term" value="P:DNA replication initiation"/>
    <property type="evidence" value="ECO:0007669"/>
    <property type="project" value="UniProtKB-UniRule"/>
</dbReference>
<evidence type="ECO:0000256" key="3">
    <source>
        <dbReference type="ARBA" id="ARBA00022705"/>
    </source>
</evidence>
<dbReference type="PANTHER" id="PTHR11630:SF43">
    <property type="entry name" value="DNA REPLICATION LICENSING FACTOR MCM6"/>
    <property type="match status" value="1"/>
</dbReference>
<comment type="function">
    <text evidence="12">Acts as component of the MCM2-7 complex (MCM complex) which is the replicative helicase essential for 'once per cell cycle' DNA replication initiation and elongation in eukaryotic cells. The active ATPase sites in the MCM2-7 ring are formed through the interaction surfaces of two neighboring subunits such that a critical structure of a conserved arginine finger motif is provided in trans relative to the ATP-binding site of the Walker A box of the adjacent subunit. The six ATPase active sites, however, are likely to contribute differentially to the complex helicase activity.</text>
</comment>
<dbReference type="CDD" id="cd17757">
    <property type="entry name" value="MCM6"/>
    <property type="match status" value="1"/>
</dbReference>
<dbReference type="Pfam" id="PF18263">
    <property type="entry name" value="WHD_MCM6"/>
    <property type="match status" value="1"/>
</dbReference>
<comment type="subunit">
    <text evidence="12">Component of the MCM2-7 complex.</text>
</comment>
<evidence type="ECO:0000256" key="11">
    <source>
        <dbReference type="RuleBase" id="RU004070"/>
    </source>
</evidence>
<feature type="compositionally biased region" description="Gly residues" evidence="13">
    <location>
        <begin position="687"/>
        <end position="700"/>
    </location>
</feature>
<dbReference type="InterPro" id="IPR001208">
    <property type="entry name" value="MCM_dom"/>
</dbReference>
<organism evidence="15 16">
    <name type="scientific">Diacronema lutheri</name>
    <name type="common">Unicellular marine alga</name>
    <name type="synonym">Monochrysis lutheri</name>
    <dbReference type="NCBI Taxonomy" id="2081491"/>
    <lineage>
        <taxon>Eukaryota</taxon>
        <taxon>Haptista</taxon>
        <taxon>Haptophyta</taxon>
        <taxon>Pavlovophyceae</taxon>
        <taxon>Pavlovales</taxon>
        <taxon>Pavlovaceae</taxon>
        <taxon>Diacronema</taxon>
    </lineage>
</organism>
<dbReference type="InterPro" id="IPR018525">
    <property type="entry name" value="MCM_CS"/>
</dbReference>
<evidence type="ECO:0000256" key="8">
    <source>
        <dbReference type="ARBA" id="ARBA00023125"/>
    </source>
</evidence>
<reference evidence="15" key="1">
    <citation type="submission" date="2021-05" db="EMBL/GenBank/DDBJ databases">
        <title>The genome of the haptophyte Pavlova lutheri (Diacronema luteri, Pavlovales) - a model for lipid biosynthesis in eukaryotic algae.</title>
        <authorList>
            <person name="Hulatt C.J."/>
            <person name="Posewitz M.C."/>
        </authorList>
    </citation>
    <scope>NUCLEOTIDE SEQUENCE</scope>
    <source>
        <strain evidence="15">NIVA-4/92</strain>
    </source>
</reference>
<dbReference type="Proteomes" id="UP000751190">
    <property type="component" value="Unassembled WGS sequence"/>
</dbReference>
<dbReference type="OMA" id="RHQQTDK"/>
<evidence type="ECO:0000259" key="14">
    <source>
        <dbReference type="PROSITE" id="PS50051"/>
    </source>
</evidence>
<evidence type="ECO:0000256" key="1">
    <source>
        <dbReference type="ARBA" id="ARBA00004123"/>
    </source>
</evidence>
<dbReference type="GO" id="GO:0005524">
    <property type="term" value="F:ATP binding"/>
    <property type="evidence" value="ECO:0007669"/>
    <property type="project" value="UniProtKB-UniRule"/>
</dbReference>
<dbReference type="SUPFAM" id="SSF50249">
    <property type="entry name" value="Nucleic acid-binding proteins"/>
    <property type="match status" value="1"/>
</dbReference>
<dbReference type="GO" id="GO:0005634">
    <property type="term" value="C:nucleus"/>
    <property type="evidence" value="ECO:0007669"/>
    <property type="project" value="UniProtKB-SubCell"/>
</dbReference>
<evidence type="ECO:0000256" key="5">
    <source>
        <dbReference type="ARBA" id="ARBA00022801"/>
    </source>
</evidence>
<evidence type="ECO:0000256" key="6">
    <source>
        <dbReference type="ARBA" id="ARBA00022806"/>
    </source>
</evidence>
<keyword evidence="10 12" id="KW-0131">Cell cycle</keyword>
<accession>A0A8J6C3N7</accession>
<dbReference type="Pfam" id="PF00493">
    <property type="entry name" value="MCM"/>
    <property type="match status" value="1"/>
</dbReference>
<dbReference type="EC" id="3.6.4.12" evidence="12"/>
<dbReference type="FunFam" id="3.40.50.300:FF:000115">
    <property type="entry name" value="DNA helicase"/>
    <property type="match status" value="1"/>
</dbReference>
<dbReference type="GO" id="GO:0042555">
    <property type="term" value="C:MCM complex"/>
    <property type="evidence" value="ECO:0007669"/>
    <property type="project" value="UniProtKB-UniRule"/>
</dbReference>
<feature type="region of interest" description="Disordered" evidence="13">
    <location>
        <begin position="680"/>
        <end position="705"/>
    </location>
</feature>